<feature type="coiled-coil region" evidence="1">
    <location>
        <begin position="78"/>
        <end position="105"/>
    </location>
</feature>
<dbReference type="Proteomes" id="UP000799421">
    <property type="component" value="Unassembled WGS sequence"/>
</dbReference>
<keyword evidence="1" id="KW-0175">Coiled coil</keyword>
<dbReference type="EMBL" id="MU005971">
    <property type="protein sequence ID" value="KAF2861642.1"/>
    <property type="molecule type" value="Genomic_DNA"/>
</dbReference>
<feature type="region of interest" description="Disordered" evidence="2">
    <location>
        <begin position="30"/>
        <end position="71"/>
    </location>
</feature>
<evidence type="ECO:0000313" key="3">
    <source>
        <dbReference type="EMBL" id="KAF2861642.1"/>
    </source>
</evidence>
<reference evidence="3" key="1">
    <citation type="journal article" date="2020" name="Stud. Mycol.">
        <title>101 Dothideomycetes genomes: a test case for predicting lifestyles and emergence of pathogens.</title>
        <authorList>
            <person name="Haridas S."/>
            <person name="Albert R."/>
            <person name="Binder M."/>
            <person name="Bloem J."/>
            <person name="Labutti K."/>
            <person name="Salamov A."/>
            <person name="Andreopoulos B."/>
            <person name="Baker S."/>
            <person name="Barry K."/>
            <person name="Bills G."/>
            <person name="Bluhm B."/>
            <person name="Cannon C."/>
            <person name="Castanera R."/>
            <person name="Culley D."/>
            <person name="Daum C."/>
            <person name="Ezra D."/>
            <person name="Gonzalez J."/>
            <person name="Henrissat B."/>
            <person name="Kuo A."/>
            <person name="Liang C."/>
            <person name="Lipzen A."/>
            <person name="Lutzoni F."/>
            <person name="Magnuson J."/>
            <person name="Mondo S."/>
            <person name="Nolan M."/>
            <person name="Ohm R."/>
            <person name="Pangilinan J."/>
            <person name="Park H.-J."/>
            <person name="Ramirez L."/>
            <person name="Alfaro M."/>
            <person name="Sun H."/>
            <person name="Tritt A."/>
            <person name="Yoshinaga Y."/>
            <person name="Zwiers L.-H."/>
            <person name="Turgeon B."/>
            <person name="Goodwin S."/>
            <person name="Spatafora J."/>
            <person name="Crous P."/>
            <person name="Grigoriev I."/>
        </authorList>
    </citation>
    <scope>NUCLEOTIDE SEQUENCE</scope>
    <source>
        <strain evidence="3">CBS 480.64</strain>
    </source>
</reference>
<name>A0A6A7C311_9PEZI</name>
<organism evidence="3 4">
    <name type="scientific">Piedraia hortae CBS 480.64</name>
    <dbReference type="NCBI Taxonomy" id="1314780"/>
    <lineage>
        <taxon>Eukaryota</taxon>
        <taxon>Fungi</taxon>
        <taxon>Dikarya</taxon>
        <taxon>Ascomycota</taxon>
        <taxon>Pezizomycotina</taxon>
        <taxon>Dothideomycetes</taxon>
        <taxon>Dothideomycetidae</taxon>
        <taxon>Capnodiales</taxon>
        <taxon>Piedraiaceae</taxon>
        <taxon>Piedraia</taxon>
    </lineage>
</organism>
<protein>
    <submittedName>
        <fullName evidence="3">Uncharacterized protein</fullName>
    </submittedName>
</protein>
<gene>
    <name evidence="3" type="ORF">K470DRAFT_263546</name>
</gene>
<evidence type="ECO:0000313" key="4">
    <source>
        <dbReference type="Proteomes" id="UP000799421"/>
    </source>
</evidence>
<proteinExistence type="predicted"/>
<evidence type="ECO:0000256" key="1">
    <source>
        <dbReference type="SAM" id="Coils"/>
    </source>
</evidence>
<dbReference type="AlphaFoldDB" id="A0A6A7C311"/>
<keyword evidence="4" id="KW-1185">Reference proteome</keyword>
<accession>A0A6A7C311</accession>
<evidence type="ECO:0000256" key="2">
    <source>
        <dbReference type="SAM" id="MobiDB-lite"/>
    </source>
</evidence>
<sequence>MGSAINSPSEAGAFLGGTLSQWATHSGRATLSHYRSMPGPSPSQAPHTGPSVLRSARSEADIAQEPKPSLSRSQRLLVERVAMAIRDLENQMNDFCREMEEILTQMCEGFTLRADQLVEACHREYKAFPKQDVFFSFMQGACFDEQPLETSLRRPARTAKSVLGGSEQA</sequence>